<dbReference type="PANTHER" id="PTHR36836:SF1">
    <property type="entry name" value="COLANIC ACID BIOSYNTHESIS PROTEIN WCAK"/>
    <property type="match status" value="1"/>
</dbReference>
<dbReference type="Pfam" id="PF04230">
    <property type="entry name" value="PS_pyruv_trans"/>
    <property type="match status" value="1"/>
</dbReference>
<comment type="caution">
    <text evidence="2">The sequence shown here is derived from an EMBL/GenBank/DDBJ whole genome shotgun (WGS) entry which is preliminary data.</text>
</comment>
<dbReference type="OrthoDB" id="1814359at2"/>
<dbReference type="PANTHER" id="PTHR36836">
    <property type="entry name" value="COLANIC ACID BIOSYNTHESIS PROTEIN WCAK"/>
    <property type="match status" value="1"/>
</dbReference>
<evidence type="ECO:0000259" key="1">
    <source>
        <dbReference type="Pfam" id="PF04230"/>
    </source>
</evidence>
<keyword evidence="3" id="KW-1185">Reference proteome</keyword>
<accession>U3AML8</accession>
<dbReference type="SUPFAM" id="SSF53756">
    <property type="entry name" value="UDP-Glycosyltransferase/glycogen phosphorylase"/>
    <property type="match status" value="1"/>
</dbReference>
<name>U3AML8_9RHOB</name>
<sequence length="400" mass="43786">MVRCFNVKFSPNLGDGLLSECLEKALIDLGADPDTHSIDLAARKAYGDVMMGRGTVMTLLDALPPTLRRAAVRLPLKAQSIRSWRPHFARGLEGADRVVIGGGNLISDIDLNFPTKLGLAISEAERRNLPTAFYACGVAQGWSATGLKMCRAAFARPHVRAVFLRDTDSKVLWDDLMSEATGIVGEVVRDPGLMAADLYPQPPRPRDRRPVAGLGLMSHIAIRYHATDAPRSEHLDQWYLDVARGLIEQGCEVRVFTNGSPEDKAYAAQMHDRLAALGSSDQISFLTQRDPRGLCAHIADFDVLIAYRMHAVIAAYAYGVPAIALSWDRKLRSFMASVNREEFLLDVAKVPAGDCVDMAIAAARDGLPEAERAAVVAEARADVARMWAVLEPEGRMERRA</sequence>
<protein>
    <submittedName>
        <fullName evidence="2">Polysaccharide pyruvyl transferase</fullName>
    </submittedName>
</protein>
<dbReference type="Gene3D" id="3.40.50.2000">
    <property type="entry name" value="Glycogen Phosphorylase B"/>
    <property type="match status" value="1"/>
</dbReference>
<dbReference type="InterPro" id="IPR007345">
    <property type="entry name" value="Polysacch_pyruvyl_Trfase"/>
</dbReference>
<proteinExistence type="predicted"/>
<organism evidence="2 3">
    <name type="scientific">Limimaricola cinnabarinus LL-001</name>
    <dbReference type="NCBI Taxonomy" id="1337093"/>
    <lineage>
        <taxon>Bacteria</taxon>
        <taxon>Pseudomonadati</taxon>
        <taxon>Pseudomonadota</taxon>
        <taxon>Alphaproteobacteria</taxon>
        <taxon>Rhodobacterales</taxon>
        <taxon>Paracoccaceae</taxon>
        <taxon>Limimaricola</taxon>
    </lineage>
</organism>
<dbReference type="Proteomes" id="UP000016566">
    <property type="component" value="Unassembled WGS sequence"/>
</dbReference>
<dbReference type="RefSeq" id="WP_021694084.1">
    <property type="nucleotide sequence ID" value="NZ_BATB01000025.1"/>
</dbReference>
<evidence type="ECO:0000313" key="2">
    <source>
        <dbReference type="EMBL" id="GAD55983.1"/>
    </source>
</evidence>
<keyword evidence="2" id="KW-0808">Transferase</keyword>
<reference evidence="2" key="1">
    <citation type="journal article" date="2013" name="Genome Announc.">
        <title>Draft Genome Sequence of Loktanella cinnabarina LL-001T, Isolated from Deep-Sea Floor Sediment.</title>
        <authorList>
            <person name="Nishi S."/>
            <person name="Tsubouchi T."/>
            <person name="Takaki Y."/>
            <person name="Koyanagi R."/>
            <person name="Satoh N."/>
            <person name="Maruyama T."/>
            <person name="Hatada Y."/>
        </authorList>
    </citation>
    <scope>NUCLEOTIDE SEQUENCE [LARGE SCALE GENOMIC DNA]</scope>
    <source>
        <strain evidence="2">LL-001</strain>
    </source>
</reference>
<gene>
    <name evidence="2" type="ORF">MBELCI_2035</name>
</gene>
<dbReference type="eggNOG" id="COG2327">
    <property type="taxonomic scope" value="Bacteria"/>
</dbReference>
<dbReference type="STRING" id="1337093.MBELCI_2035"/>
<dbReference type="EMBL" id="BATB01000025">
    <property type="protein sequence ID" value="GAD55983.1"/>
    <property type="molecule type" value="Genomic_DNA"/>
</dbReference>
<evidence type="ECO:0000313" key="3">
    <source>
        <dbReference type="Proteomes" id="UP000016566"/>
    </source>
</evidence>
<dbReference type="AlphaFoldDB" id="U3AML8"/>
<dbReference type="GO" id="GO:0016740">
    <property type="term" value="F:transferase activity"/>
    <property type="evidence" value="ECO:0007669"/>
    <property type="project" value="UniProtKB-KW"/>
</dbReference>
<feature type="domain" description="Polysaccharide pyruvyl transferase" evidence="1">
    <location>
        <begin position="12"/>
        <end position="328"/>
    </location>
</feature>